<evidence type="ECO:0000313" key="13">
    <source>
        <dbReference type="EMBL" id="KAJ2849829.1"/>
    </source>
</evidence>
<dbReference type="AlphaFoldDB" id="A0A9W8I849"/>
<comment type="subcellular location">
    <subcellularLocation>
        <location evidence="1">Membrane</location>
        <topology evidence="1">Multi-pass membrane protein</topology>
    </subcellularLocation>
</comment>
<feature type="compositionally biased region" description="Basic and acidic residues" evidence="11">
    <location>
        <begin position="422"/>
        <end position="432"/>
    </location>
</feature>
<proteinExistence type="inferred from homology"/>
<keyword evidence="3 10" id="KW-0812">Transmembrane</keyword>
<feature type="transmembrane region" description="Helical" evidence="10">
    <location>
        <begin position="184"/>
        <end position="210"/>
    </location>
</feature>
<name>A0A9W8I849_9FUNG</name>
<dbReference type="EC" id="2.3.1.225" evidence="10"/>
<keyword evidence="8 10" id="KW-0012">Acyltransferase</keyword>
<comment type="caution">
    <text evidence="13">The sequence shown here is derived from an EMBL/GenBank/DDBJ whole genome shotgun (WGS) entry which is preliminary data.</text>
</comment>
<gene>
    <name evidence="13" type="primary">PFA4</name>
    <name evidence="13" type="ORF">IWW36_002342</name>
</gene>
<feature type="compositionally biased region" description="Acidic residues" evidence="11">
    <location>
        <begin position="362"/>
        <end position="377"/>
    </location>
</feature>
<evidence type="ECO:0000256" key="3">
    <source>
        <dbReference type="ARBA" id="ARBA00022692"/>
    </source>
</evidence>
<feature type="region of interest" description="Disordered" evidence="11">
    <location>
        <begin position="422"/>
        <end position="451"/>
    </location>
</feature>
<dbReference type="Proteomes" id="UP001139887">
    <property type="component" value="Unassembled WGS sequence"/>
</dbReference>
<dbReference type="GO" id="GO:0016020">
    <property type="term" value="C:membrane"/>
    <property type="evidence" value="ECO:0007669"/>
    <property type="project" value="UniProtKB-SubCell"/>
</dbReference>
<dbReference type="GO" id="GO:0019706">
    <property type="term" value="F:protein-cysteine S-palmitoyltransferase activity"/>
    <property type="evidence" value="ECO:0007669"/>
    <property type="project" value="UniProtKB-EC"/>
</dbReference>
<evidence type="ECO:0000256" key="8">
    <source>
        <dbReference type="ARBA" id="ARBA00023315"/>
    </source>
</evidence>
<organism evidence="13 14">
    <name type="scientific">Coemansia brasiliensis</name>
    <dbReference type="NCBI Taxonomy" id="2650707"/>
    <lineage>
        <taxon>Eukaryota</taxon>
        <taxon>Fungi</taxon>
        <taxon>Fungi incertae sedis</taxon>
        <taxon>Zoopagomycota</taxon>
        <taxon>Kickxellomycotina</taxon>
        <taxon>Kickxellomycetes</taxon>
        <taxon>Kickxellales</taxon>
        <taxon>Kickxellaceae</taxon>
        <taxon>Coemansia</taxon>
    </lineage>
</organism>
<feature type="transmembrane region" description="Helical" evidence="10">
    <location>
        <begin position="12"/>
        <end position="35"/>
    </location>
</feature>
<sequence>MDAEFDVGRLYVWGVTLLITFIGYSSQFFVFWQYLGGFSLRCLLVLGIFNVLLHLLLYNYYLAVTVPPGHVPLGWEPPRDGANVYELKRDTLRPRYCRICKGFKPPRTHHCADCDRCVLKMDHHCPWTNNCVGFYNQGHFLRFVYTVDVTCAMAMTLHILRMYELVIDSINGTYYVRQPTQTEVAFLIINISLLFFVLLLVGILSCYHLYLVARNTTTIESREKERVAKLIRSKKCQPTPYPYDLGIIRNFKAVFGPTVALWWLPQRMSGSGLDFSIRDGLKPPVYWPPPGYSRDPATIEQRCDVTTIYEGSSGSRVVAEVDDDGETVIRQYNSSADPALLECGGDQGQPLDSGKEEKSETGEDYDDDDYDDSDDDFAGMRNPPKPLLASGVRVPGHSETAGQTITQRRSVFATHQNHGYESKLSDYTRQDTSDIDEDNTPLLHMVGRNRT</sequence>
<dbReference type="PROSITE" id="PS50216">
    <property type="entry name" value="DHHC"/>
    <property type="match status" value="1"/>
</dbReference>
<dbReference type="InterPro" id="IPR039859">
    <property type="entry name" value="PFA4/ZDH16/20/ERF2-like"/>
</dbReference>
<dbReference type="InterPro" id="IPR001594">
    <property type="entry name" value="Palmitoyltrfase_DHHC"/>
</dbReference>
<dbReference type="OrthoDB" id="331948at2759"/>
<feature type="domain" description="Palmitoyltransferase DHHC" evidence="12">
    <location>
        <begin position="93"/>
        <end position="224"/>
    </location>
</feature>
<dbReference type="Pfam" id="PF01529">
    <property type="entry name" value="DHHC"/>
    <property type="match status" value="1"/>
</dbReference>
<evidence type="ECO:0000259" key="12">
    <source>
        <dbReference type="Pfam" id="PF01529"/>
    </source>
</evidence>
<keyword evidence="14" id="KW-1185">Reference proteome</keyword>
<evidence type="ECO:0000256" key="11">
    <source>
        <dbReference type="SAM" id="MobiDB-lite"/>
    </source>
</evidence>
<evidence type="ECO:0000256" key="6">
    <source>
        <dbReference type="ARBA" id="ARBA00023139"/>
    </source>
</evidence>
<accession>A0A9W8I849</accession>
<evidence type="ECO:0000256" key="2">
    <source>
        <dbReference type="ARBA" id="ARBA00022679"/>
    </source>
</evidence>
<evidence type="ECO:0000256" key="7">
    <source>
        <dbReference type="ARBA" id="ARBA00023288"/>
    </source>
</evidence>
<comment type="catalytic activity">
    <reaction evidence="9 10">
        <text>L-cysteinyl-[protein] + hexadecanoyl-CoA = S-hexadecanoyl-L-cysteinyl-[protein] + CoA</text>
        <dbReference type="Rhea" id="RHEA:36683"/>
        <dbReference type="Rhea" id="RHEA-COMP:10131"/>
        <dbReference type="Rhea" id="RHEA-COMP:11032"/>
        <dbReference type="ChEBI" id="CHEBI:29950"/>
        <dbReference type="ChEBI" id="CHEBI:57287"/>
        <dbReference type="ChEBI" id="CHEBI:57379"/>
        <dbReference type="ChEBI" id="CHEBI:74151"/>
        <dbReference type="EC" id="2.3.1.225"/>
    </reaction>
</comment>
<evidence type="ECO:0000256" key="1">
    <source>
        <dbReference type="ARBA" id="ARBA00004141"/>
    </source>
</evidence>
<feature type="transmembrane region" description="Helical" evidence="10">
    <location>
        <begin position="42"/>
        <end position="61"/>
    </location>
</feature>
<keyword evidence="6" id="KW-0564">Palmitate</keyword>
<keyword evidence="7" id="KW-0449">Lipoprotein</keyword>
<evidence type="ECO:0000256" key="5">
    <source>
        <dbReference type="ARBA" id="ARBA00023136"/>
    </source>
</evidence>
<protein>
    <recommendedName>
        <fullName evidence="10">Palmitoyltransferase</fullName>
        <ecNumber evidence="10">2.3.1.225</ecNumber>
    </recommendedName>
</protein>
<keyword evidence="4 10" id="KW-1133">Transmembrane helix</keyword>
<evidence type="ECO:0000256" key="4">
    <source>
        <dbReference type="ARBA" id="ARBA00022989"/>
    </source>
</evidence>
<evidence type="ECO:0000313" key="14">
    <source>
        <dbReference type="Proteomes" id="UP001139887"/>
    </source>
</evidence>
<comment type="similarity">
    <text evidence="10">Belongs to the DHHC palmitoyltransferase family.</text>
</comment>
<comment type="domain">
    <text evidence="10">The DHHC domain is required for palmitoyltransferase activity.</text>
</comment>
<evidence type="ECO:0000256" key="10">
    <source>
        <dbReference type="RuleBase" id="RU079119"/>
    </source>
</evidence>
<feature type="transmembrane region" description="Helical" evidence="10">
    <location>
        <begin position="143"/>
        <end position="163"/>
    </location>
</feature>
<evidence type="ECO:0000256" key="9">
    <source>
        <dbReference type="ARBA" id="ARBA00048048"/>
    </source>
</evidence>
<keyword evidence="5 10" id="KW-0472">Membrane</keyword>
<dbReference type="PANTHER" id="PTHR12246">
    <property type="entry name" value="PALMITOYLTRANSFERASE ZDHHC16"/>
    <property type="match status" value="1"/>
</dbReference>
<feature type="region of interest" description="Disordered" evidence="11">
    <location>
        <begin position="333"/>
        <end position="407"/>
    </location>
</feature>
<keyword evidence="2 10" id="KW-0808">Transferase</keyword>
<dbReference type="EMBL" id="JANBUW010000056">
    <property type="protein sequence ID" value="KAJ2849829.1"/>
    <property type="molecule type" value="Genomic_DNA"/>
</dbReference>
<reference evidence="13" key="1">
    <citation type="submission" date="2022-07" db="EMBL/GenBank/DDBJ databases">
        <title>Phylogenomic reconstructions and comparative analyses of Kickxellomycotina fungi.</title>
        <authorList>
            <person name="Reynolds N.K."/>
            <person name="Stajich J.E."/>
            <person name="Barry K."/>
            <person name="Grigoriev I.V."/>
            <person name="Crous P."/>
            <person name="Smith M.E."/>
        </authorList>
    </citation>
    <scope>NUCLEOTIDE SEQUENCE</scope>
    <source>
        <strain evidence="13">NRRL 1566</strain>
    </source>
</reference>